<dbReference type="RefSeq" id="WP_369722227.1">
    <property type="nucleotide sequence ID" value="NZ_CP165734.1"/>
</dbReference>
<organism evidence="1">
    <name type="scientific">Bradyrhizobium sp. LLZ17</name>
    <dbReference type="NCBI Taxonomy" id="3239388"/>
    <lineage>
        <taxon>Bacteria</taxon>
        <taxon>Pseudomonadati</taxon>
        <taxon>Pseudomonadota</taxon>
        <taxon>Alphaproteobacteria</taxon>
        <taxon>Hyphomicrobiales</taxon>
        <taxon>Nitrobacteraceae</taxon>
        <taxon>Bradyrhizobium</taxon>
    </lineage>
</organism>
<dbReference type="AlphaFoldDB" id="A0AB39XKU2"/>
<name>A0AB39XKU2_9BRAD</name>
<sequence length="60" mass="6770">MQKRRRFKQTTSLQDRIAKFSEDVRKQADNAADKSTKEALLKKLCAADTAADLDRQLSTG</sequence>
<accession>A0AB39XKU2</accession>
<dbReference type="EMBL" id="CP165734">
    <property type="protein sequence ID" value="XDV57790.1"/>
    <property type="molecule type" value="Genomic_DNA"/>
</dbReference>
<gene>
    <name evidence="1" type="ORF">AB8Z38_35755</name>
</gene>
<proteinExistence type="predicted"/>
<reference evidence="1" key="1">
    <citation type="submission" date="2024-08" db="EMBL/GenBank/DDBJ databases">
        <authorList>
            <person name="Chaddad Z."/>
            <person name="Lamrabet M."/>
            <person name="Bouhnik O."/>
            <person name="Alami S."/>
            <person name="Wipf D."/>
            <person name="Courty P.E."/>
            <person name="Missbah El Idrissi M."/>
        </authorList>
    </citation>
    <scope>NUCLEOTIDE SEQUENCE</scope>
    <source>
        <strain evidence="1">LLZ17</strain>
    </source>
</reference>
<protein>
    <submittedName>
        <fullName evidence="1">Uncharacterized protein</fullName>
    </submittedName>
</protein>
<evidence type="ECO:0000313" key="1">
    <source>
        <dbReference type="EMBL" id="XDV57790.1"/>
    </source>
</evidence>